<dbReference type="RefSeq" id="WP_111266668.1">
    <property type="nucleotide sequence ID" value="NZ_CP029843.1"/>
</dbReference>
<reference evidence="4 6" key="2">
    <citation type="submission" date="2019-10" db="EMBL/GenBank/DDBJ databases">
        <title>Lysobacter alkalisoli sp. nov., isolated from saline-alkaline soil.</title>
        <authorList>
            <person name="Sun J.-Q."/>
        </authorList>
    </citation>
    <scope>NUCLEOTIDE SEQUENCE [LARGE SCALE GENOMIC DNA]</scope>
    <source>
        <strain evidence="4 6">KCTC 42381</strain>
    </source>
</reference>
<keyword evidence="5" id="KW-1185">Reference proteome</keyword>
<accession>A0A2U9T4X8</accession>
<dbReference type="PANTHER" id="PTHR35024:SF4">
    <property type="entry name" value="POLYMER-FORMING CYTOSKELETAL PROTEIN"/>
    <property type="match status" value="1"/>
</dbReference>
<protein>
    <submittedName>
        <fullName evidence="3">Uncharacterized protein</fullName>
    </submittedName>
</protein>
<organism evidence="3 5">
    <name type="scientific">Marilutibacter maris</name>
    <dbReference type="NCBI Taxonomy" id="1605891"/>
    <lineage>
        <taxon>Bacteria</taxon>
        <taxon>Pseudomonadati</taxon>
        <taxon>Pseudomonadota</taxon>
        <taxon>Gammaproteobacteria</taxon>
        <taxon>Lysobacterales</taxon>
        <taxon>Lysobacteraceae</taxon>
        <taxon>Marilutibacter</taxon>
    </lineage>
</organism>
<evidence type="ECO:0000313" key="5">
    <source>
        <dbReference type="Proteomes" id="UP000249447"/>
    </source>
</evidence>
<proteinExistence type="inferred from homology"/>
<feature type="compositionally biased region" description="Gly residues" evidence="2">
    <location>
        <begin position="178"/>
        <end position="187"/>
    </location>
</feature>
<feature type="region of interest" description="Disordered" evidence="2">
    <location>
        <begin position="1"/>
        <end position="60"/>
    </location>
</feature>
<evidence type="ECO:0000313" key="3">
    <source>
        <dbReference type="EMBL" id="AWV07573.1"/>
    </source>
</evidence>
<evidence type="ECO:0000313" key="6">
    <source>
        <dbReference type="Proteomes" id="UP000320431"/>
    </source>
</evidence>
<evidence type="ECO:0000256" key="2">
    <source>
        <dbReference type="SAM" id="MobiDB-lite"/>
    </source>
</evidence>
<name>A0A2U9T4X8_9GAMM</name>
<feature type="region of interest" description="Disordered" evidence="2">
    <location>
        <begin position="159"/>
        <end position="187"/>
    </location>
</feature>
<feature type="compositionally biased region" description="Low complexity" evidence="2">
    <location>
        <begin position="42"/>
        <end position="55"/>
    </location>
</feature>
<sequence>MAIFNSPASPQKRDNPPPPSDTPAPRAVETRPEPSFAAQNNTAATSPRTTPSAGAQPQLKESVIASDLTIEGKIEGSGHVRLAGKFKGDVNVQGDLTIEVGAKLNGGVKARKVIIAGELEGNIDAAERVELLDSGAMIGDIKAGTVTVAAGSKMRGQVEFGWSGKEGGKSNGQSNGKGSAGENGAGA</sequence>
<dbReference type="EMBL" id="VICD02000326">
    <property type="protein sequence ID" value="KAB8162738.1"/>
    <property type="molecule type" value="Genomic_DNA"/>
</dbReference>
<reference evidence="3 5" key="1">
    <citation type="submission" date="2018-05" db="EMBL/GenBank/DDBJ databases">
        <title>The complete genome of Lysobacter maris HZ9B, a marine bacterium antagonistic against terrestrial plant pathogens.</title>
        <authorList>
            <person name="Zhang X.-Q."/>
        </authorList>
    </citation>
    <scope>NUCLEOTIDE SEQUENCE [LARGE SCALE GENOMIC DNA]</scope>
    <source>
        <strain evidence="3 5">HZ9B</strain>
    </source>
</reference>
<dbReference type="AlphaFoldDB" id="A0A2U9T4X8"/>
<dbReference type="Proteomes" id="UP000249447">
    <property type="component" value="Chromosome"/>
</dbReference>
<dbReference type="OrthoDB" id="6023669at2"/>
<dbReference type="PANTHER" id="PTHR35024">
    <property type="entry name" value="HYPOTHETICAL CYTOSOLIC PROTEIN"/>
    <property type="match status" value="1"/>
</dbReference>
<dbReference type="Pfam" id="PF04519">
    <property type="entry name" value="Bactofilin"/>
    <property type="match status" value="1"/>
</dbReference>
<dbReference type="KEGG" id="lmb:C9I47_1884"/>
<gene>
    <name evidence="3" type="ORF">C9I47_1884</name>
    <name evidence="4" type="ORF">FKV24_018235</name>
</gene>
<dbReference type="InterPro" id="IPR007607">
    <property type="entry name" value="BacA/B"/>
</dbReference>
<comment type="similarity">
    <text evidence="1">Belongs to the bactofilin family.</text>
</comment>
<dbReference type="Proteomes" id="UP000320431">
    <property type="component" value="Unassembled WGS sequence"/>
</dbReference>
<dbReference type="EMBL" id="CP029843">
    <property type="protein sequence ID" value="AWV07573.1"/>
    <property type="molecule type" value="Genomic_DNA"/>
</dbReference>
<evidence type="ECO:0000256" key="1">
    <source>
        <dbReference type="ARBA" id="ARBA00044755"/>
    </source>
</evidence>
<evidence type="ECO:0000313" key="4">
    <source>
        <dbReference type="EMBL" id="KAB8162738.1"/>
    </source>
</evidence>